<accession>A0A9P8QS02</accession>
<feature type="chain" id="PRO_5040364803" evidence="1">
    <location>
        <begin position="21"/>
        <end position="254"/>
    </location>
</feature>
<feature type="signal peptide" evidence="1">
    <location>
        <begin position="1"/>
        <end position="20"/>
    </location>
</feature>
<dbReference type="AlphaFoldDB" id="A0A9P8QS02"/>
<reference evidence="2" key="1">
    <citation type="submission" date="2021-08" db="EMBL/GenBank/DDBJ databases">
        <title>Chromosome-Level Trichoderma cornu-damae using Hi-C Data.</title>
        <authorList>
            <person name="Kim C.S."/>
        </authorList>
    </citation>
    <scope>NUCLEOTIDE SEQUENCE</scope>
    <source>
        <strain evidence="2">KA19-0412C</strain>
    </source>
</reference>
<organism evidence="2 3">
    <name type="scientific">Trichoderma cornu-damae</name>
    <dbReference type="NCBI Taxonomy" id="654480"/>
    <lineage>
        <taxon>Eukaryota</taxon>
        <taxon>Fungi</taxon>
        <taxon>Dikarya</taxon>
        <taxon>Ascomycota</taxon>
        <taxon>Pezizomycotina</taxon>
        <taxon>Sordariomycetes</taxon>
        <taxon>Hypocreomycetidae</taxon>
        <taxon>Hypocreales</taxon>
        <taxon>Hypocreaceae</taxon>
        <taxon>Trichoderma</taxon>
    </lineage>
</organism>
<evidence type="ECO:0000313" key="3">
    <source>
        <dbReference type="Proteomes" id="UP000827724"/>
    </source>
</evidence>
<protein>
    <submittedName>
        <fullName evidence="2">Uncharacterized protein</fullName>
    </submittedName>
</protein>
<gene>
    <name evidence="2" type="ORF">Trco_000470</name>
</gene>
<keyword evidence="1" id="KW-0732">Signal</keyword>
<sequence>MQRDFELGFLEALLVPSVLFVGDEVVVANVAVPRGQGRQVSHFIARRAHDKVPAVLEQGVLGLRVGVDPYGETVPPAPRHLAHLLDQPPRARNLERGPDDDDAVGPRFQVGAGNVPNGLLVGIILVVEHKARPQAPDAVAPLPRVRGPDLVVDFAGLAQRGLGAVKQLPVEGLQVAAFAADHLLQPAMELYGGRPGGLEGQRDLGGQRLHSRISRPSWASDASRRWNAVGFAFLDISSISRTMVWKDCVDESCL</sequence>
<comment type="caution">
    <text evidence="2">The sequence shown here is derived from an EMBL/GenBank/DDBJ whole genome shotgun (WGS) entry which is preliminary data.</text>
</comment>
<evidence type="ECO:0000313" key="2">
    <source>
        <dbReference type="EMBL" id="KAH6610450.1"/>
    </source>
</evidence>
<name>A0A9P8QS02_9HYPO</name>
<proteinExistence type="predicted"/>
<keyword evidence="3" id="KW-1185">Reference proteome</keyword>
<dbReference type="EMBL" id="JAIWOZ010000001">
    <property type="protein sequence ID" value="KAH6610450.1"/>
    <property type="molecule type" value="Genomic_DNA"/>
</dbReference>
<dbReference type="Proteomes" id="UP000827724">
    <property type="component" value="Unassembled WGS sequence"/>
</dbReference>
<evidence type="ECO:0000256" key="1">
    <source>
        <dbReference type="SAM" id="SignalP"/>
    </source>
</evidence>